<dbReference type="EMBL" id="LPUY01000074">
    <property type="protein sequence ID" value="KUP92567.1"/>
    <property type="molecule type" value="Genomic_DNA"/>
</dbReference>
<organism evidence="1 2">
    <name type="scientific">Tritonibacter horizontis</name>
    <dbReference type="NCBI Taxonomy" id="1768241"/>
    <lineage>
        <taxon>Bacteria</taxon>
        <taxon>Pseudomonadati</taxon>
        <taxon>Pseudomonadota</taxon>
        <taxon>Alphaproteobacteria</taxon>
        <taxon>Rhodobacterales</taxon>
        <taxon>Paracoccaceae</taxon>
        <taxon>Tritonibacter</taxon>
    </lineage>
</organism>
<gene>
    <name evidence="1" type="ORF">TRIHO_25370</name>
</gene>
<dbReference type="OrthoDB" id="7871041at2"/>
<comment type="caution">
    <text evidence="1">The sequence shown here is derived from an EMBL/GenBank/DDBJ whole genome shotgun (WGS) entry which is preliminary data.</text>
</comment>
<proteinExistence type="predicted"/>
<accession>A0A132BXM4</accession>
<dbReference type="Proteomes" id="UP000068382">
    <property type="component" value="Unassembled WGS sequence"/>
</dbReference>
<reference evidence="1 2" key="1">
    <citation type="submission" date="2015-12" db="EMBL/GenBank/DDBJ databases">
        <title>Genome sequence of the marine Rhodobacteraceae strain O3.65, Candidatus Tritonibacter horizontis.</title>
        <authorList>
            <person name="Poehlein A."/>
            <person name="Giebel H.A."/>
            <person name="Voget S."/>
            <person name="Brinkhoff T."/>
        </authorList>
    </citation>
    <scope>NUCLEOTIDE SEQUENCE [LARGE SCALE GENOMIC DNA]</scope>
    <source>
        <strain evidence="1 2">O3.65</strain>
    </source>
</reference>
<dbReference type="AlphaFoldDB" id="A0A132BXM4"/>
<protein>
    <submittedName>
        <fullName evidence="1">Uncharacterized protein</fullName>
    </submittedName>
</protein>
<keyword evidence="2" id="KW-1185">Reference proteome</keyword>
<evidence type="ECO:0000313" key="1">
    <source>
        <dbReference type="EMBL" id="KUP92567.1"/>
    </source>
</evidence>
<sequence>MTNWTEFDLTTSLPRLRQRFPGMSMDTSLCPVTQSDAFVAALASAQGISLTEAREEIDDFLYMESLRAELIPSDHHATHL</sequence>
<dbReference type="RefSeq" id="WP_068244108.1">
    <property type="nucleotide sequence ID" value="NZ_LPUY01000074.1"/>
</dbReference>
<name>A0A132BXM4_9RHOB</name>
<evidence type="ECO:0000313" key="2">
    <source>
        <dbReference type="Proteomes" id="UP000068382"/>
    </source>
</evidence>